<evidence type="ECO:0000313" key="1">
    <source>
        <dbReference type="EnsemblPlants" id="ORUFI02G15520.1"/>
    </source>
</evidence>
<sequence>MAHGALATAPSLASSALPLVVSASAAAPSTRLAELLPWWVASSPQLLHPLLRKRLGGSTLLVAHGVSLVSVRSSRLMWIGFDLLYGRERRGDK</sequence>
<dbReference type="Gramene" id="ORUFI02G15520.1">
    <property type="protein sequence ID" value="ORUFI02G15520.1"/>
    <property type="gene ID" value="ORUFI02G15520"/>
</dbReference>
<reference evidence="2" key="1">
    <citation type="submission" date="2013-06" db="EMBL/GenBank/DDBJ databases">
        <authorList>
            <person name="Zhao Q."/>
        </authorList>
    </citation>
    <scope>NUCLEOTIDE SEQUENCE</scope>
    <source>
        <strain evidence="2">cv. W1943</strain>
    </source>
</reference>
<reference evidence="1" key="2">
    <citation type="submission" date="2015-06" db="UniProtKB">
        <authorList>
            <consortium name="EnsemblPlants"/>
        </authorList>
    </citation>
    <scope>IDENTIFICATION</scope>
</reference>
<name>A0A0E0NE84_ORYRU</name>
<proteinExistence type="predicted"/>
<dbReference type="Proteomes" id="UP000008022">
    <property type="component" value="Unassembled WGS sequence"/>
</dbReference>
<dbReference type="HOGENOM" id="CLU_2419538_0_0_1"/>
<dbReference type="AlphaFoldDB" id="A0A0E0NE84"/>
<dbReference type="OMA" id="WWVASSP"/>
<dbReference type="EnsemblPlants" id="ORUFI02G15520.1">
    <property type="protein sequence ID" value="ORUFI02G15520.1"/>
    <property type="gene ID" value="ORUFI02G15520"/>
</dbReference>
<evidence type="ECO:0000313" key="2">
    <source>
        <dbReference type="Proteomes" id="UP000008022"/>
    </source>
</evidence>
<keyword evidence="2" id="KW-1185">Reference proteome</keyword>
<accession>A0A0E0NE84</accession>
<protein>
    <submittedName>
        <fullName evidence="1">Uncharacterized protein</fullName>
    </submittedName>
</protein>
<organism evidence="1 2">
    <name type="scientific">Oryza rufipogon</name>
    <name type="common">Brownbeard rice</name>
    <name type="synonym">Asian wild rice</name>
    <dbReference type="NCBI Taxonomy" id="4529"/>
    <lineage>
        <taxon>Eukaryota</taxon>
        <taxon>Viridiplantae</taxon>
        <taxon>Streptophyta</taxon>
        <taxon>Embryophyta</taxon>
        <taxon>Tracheophyta</taxon>
        <taxon>Spermatophyta</taxon>
        <taxon>Magnoliopsida</taxon>
        <taxon>Liliopsida</taxon>
        <taxon>Poales</taxon>
        <taxon>Poaceae</taxon>
        <taxon>BOP clade</taxon>
        <taxon>Oryzoideae</taxon>
        <taxon>Oryzeae</taxon>
        <taxon>Oryzinae</taxon>
        <taxon>Oryza</taxon>
    </lineage>
</organism>